<dbReference type="EMBL" id="MT142721">
    <property type="protein sequence ID" value="QJA87621.1"/>
    <property type="molecule type" value="Genomic_DNA"/>
</dbReference>
<protein>
    <submittedName>
        <fullName evidence="1">Putative glycosyltransferase</fullName>
    </submittedName>
</protein>
<dbReference type="Gene3D" id="3.90.550.10">
    <property type="entry name" value="Spore Coat Polysaccharide Biosynthesis Protein SpsA, Chain A"/>
    <property type="match status" value="1"/>
</dbReference>
<dbReference type="InterPro" id="IPR029044">
    <property type="entry name" value="Nucleotide-diphossugar_trans"/>
</dbReference>
<gene>
    <name evidence="1" type="ORF">MM415B02938_0006</name>
</gene>
<name>A0A6M3L1J1_9ZZZZ</name>
<keyword evidence="1" id="KW-0808">Transferase</keyword>
<dbReference type="SUPFAM" id="SSF53448">
    <property type="entry name" value="Nucleotide-diphospho-sugar transferases"/>
    <property type="match status" value="1"/>
</dbReference>
<sequence length="253" mass="30121">MHVRGITKIRNEEHIIRDTLDNWAEVCDAIHVYDDNSTDGTAEVARNHPAVIEVISSNLLDPDRLRAEWFNRQAVLSSAKRFNPDWIAYFDGDEHLYEFDKAMLEDPSVSVIATQWHDMYITPEDESLPDFRYKERRWCGVEYRQIPFFYRDTPYLSFTMPDQRIMHHERKVFYPVNGVIQHWGKGFSDEIWERKVAYYGHVFGKYAEKWRARKGKAVHRDYKSDDGNPLLLWEDIRARYRDREEKVVVTANG</sequence>
<dbReference type="AlphaFoldDB" id="A0A6M3L1J1"/>
<organism evidence="1">
    <name type="scientific">viral metagenome</name>
    <dbReference type="NCBI Taxonomy" id="1070528"/>
    <lineage>
        <taxon>unclassified sequences</taxon>
        <taxon>metagenomes</taxon>
        <taxon>organismal metagenomes</taxon>
    </lineage>
</organism>
<dbReference type="Pfam" id="PF13704">
    <property type="entry name" value="Glyco_tranf_2_4"/>
    <property type="match status" value="1"/>
</dbReference>
<evidence type="ECO:0000313" key="1">
    <source>
        <dbReference type="EMBL" id="QJA87621.1"/>
    </source>
</evidence>
<accession>A0A6M3L1J1</accession>
<proteinExistence type="predicted"/>
<reference evidence="1" key="1">
    <citation type="submission" date="2020-03" db="EMBL/GenBank/DDBJ databases">
        <title>The deep terrestrial virosphere.</title>
        <authorList>
            <person name="Holmfeldt K."/>
            <person name="Nilsson E."/>
            <person name="Simone D."/>
            <person name="Lopez-Fernandez M."/>
            <person name="Wu X."/>
            <person name="de Brujin I."/>
            <person name="Lundin D."/>
            <person name="Andersson A."/>
            <person name="Bertilsson S."/>
            <person name="Dopson M."/>
        </authorList>
    </citation>
    <scope>NUCLEOTIDE SEQUENCE</scope>
    <source>
        <strain evidence="1">MM415B02938</strain>
    </source>
</reference>
<dbReference type="GO" id="GO:0016740">
    <property type="term" value="F:transferase activity"/>
    <property type="evidence" value="ECO:0007669"/>
    <property type="project" value="UniProtKB-KW"/>
</dbReference>